<dbReference type="InterPro" id="IPR012677">
    <property type="entry name" value="Nucleotide-bd_a/b_plait_sf"/>
</dbReference>
<dbReference type="Pfam" id="PF00076">
    <property type="entry name" value="RRM_1"/>
    <property type="match status" value="1"/>
</dbReference>
<sequence length="231" mass="25444">MTGAEEPKKGDEKPKVRGRGACKFKSAFSGSGLLAWTNDDPESAPSKEALNPFRQGKDDAAGRGRPENSNEADGRGGRLSRRRPRSEEADRGHGSKRRARSESRRRRRAPEKKEPPKPRTQWVRVTNVPTVVQNKHLLHLFKNSLGGVVSCTVEDGTASVCFETPELAERAVVKYNNGEINGCTISVELDFMSKKSTQDPNRESALQKSPPRAPSRGREAASESPENGKQR</sequence>
<dbReference type="InterPro" id="IPR035979">
    <property type="entry name" value="RBD_domain_sf"/>
</dbReference>
<gene>
    <name evidence="4" type="ORF">ACAT0790_LOCUS40902</name>
</gene>
<dbReference type="EMBL" id="HBGE01068221">
    <property type="protein sequence ID" value="CAD9164136.1"/>
    <property type="molecule type" value="Transcribed_RNA"/>
</dbReference>
<evidence type="ECO:0000259" key="3">
    <source>
        <dbReference type="PROSITE" id="PS50102"/>
    </source>
</evidence>
<reference evidence="4" key="1">
    <citation type="submission" date="2021-01" db="EMBL/GenBank/DDBJ databases">
        <authorList>
            <person name="Corre E."/>
            <person name="Pelletier E."/>
            <person name="Niang G."/>
            <person name="Scheremetjew M."/>
            <person name="Finn R."/>
            <person name="Kale V."/>
            <person name="Holt S."/>
            <person name="Cochrane G."/>
            <person name="Meng A."/>
            <person name="Brown T."/>
            <person name="Cohen L."/>
        </authorList>
    </citation>
    <scope>NUCLEOTIDE SEQUENCE</scope>
    <source>
        <strain evidence="4">OF101</strain>
    </source>
</reference>
<feature type="compositionally biased region" description="Basic and acidic residues" evidence="2">
    <location>
        <begin position="55"/>
        <end position="76"/>
    </location>
</feature>
<keyword evidence="1" id="KW-0694">RNA-binding</keyword>
<organism evidence="4">
    <name type="scientific">Alexandrium catenella</name>
    <name type="common">Red tide dinoflagellate</name>
    <name type="synonym">Gonyaulax catenella</name>
    <dbReference type="NCBI Taxonomy" id="2925"/>
    <lineage>
        <taxon>Eukaryota</taxon>
        <taxon>Sar</taxon>
        <taxon>Alveolata</taxon>
        <taxon>Dinophyceae</taxon>
        <taxon>Gonyaulacales</taxon>
        <taxon>Pyrocystaceae</taxon>
        <taxon>Alexandrium</taxon>
    </lineage>
</organism>
<feature type="compositionally biased region" description="Basic and acidic residues" evidence="2">
    <location>
        <begin position="1"/>
        <end position="15"/>
    </location>
</feature>
<dbReference type="AlphaFoldDB" id="A0A7S1RFS7"/>
<dbReference type="PROSITE" id="PS50102">
    <property type="entry name" value="RRM"/>
    <property type="match status" value="1"/>
</dbReference>
<feature type="region of interest" description="Disordered" evidence="2">
    <location>
        <begin position="194"/>
        <end position="231"/>
    </location>
</feature>
<evidence type="ECO:0000256" key="2">
    <source>
        <dbReference type="SAM" id="MobiDB-lite"/>
    </source>
</evidence>
<proteinExistence type="predicted"/>
<dbReference type="InterPro" id="IPR000504">
    <property type="entry name" value="RRM_dom"/>
</dbReference>
<feature type="domain" description="RRM" evidence="3">
    <location>
        <begin position="121"/>
        <end position="192"/>
    </location>
</feature>
<feature type="region of interest" description="Disordered" evidence="2">
    <location>
        <begin position="1"/>
        <end position="121"/>
    </location>
</feature>
<feature type="compositionally biased region" description="Basic residues" evidence="2">
    <location>
        <begin position="94"/>
        <end position="110"/>
    </location>
</feature>
<accession>A0A7S1RFS7</accession>
<evidence type="ECO:0000313" key="4">
    <source>
        <dbReference type="EMBL" id="CAD9164136.1"/>
    </source>
</evidence>
<feature type="compositionally biased region" description="Basic and acidic residues" evidence="2">
    <location>
        <begin position="216"/>
        <end position="231"/>
    </location>
</feature>
<dbReference type="CDD" id="cd00590">
    <property type="entry name" value="RRM_SF"/>
    <property type="match status" value="1"/>
</dbReference>
<name>A0A7S1RFS7_ALECA</name>
<dbReference type="GO" id="GO:0003723">
    <property type="term" value="F:RNA binding"/>
    <property type="evidence" value="ECO:0007669"/>
    <property type="project" value="UniProtKB-UniRule"/>
</dbReference>
<dbReference type="Gene3D" id="3.30.70.330">
    <property type="match status" value="1"/>
</dbReference>
<dbReference type="SMART" id="SM00360">
    <property type="entry name" value="RRM"/>
    <property type="match status" value="1"/>
</dbReference>
<dbReference type="SUPFAM" id="SSF54928">
    <property type="entry name" value="RNA-binding domain, RBD"/>
    <property type="match status" value="1"/>
</dbReference>
<protein>
    <recommendedName>
        <fullName evidence="3">RRM domain-containing protein</fullName>
    </recommendedName>
</protein>
<evidence type="ECO:0000256" key="1">
    <source>
        <dbReference type="PROSITE-ProRule" id="PRU00176"/>
    </source>
</evidence>